<name>A0A7Y9FNX0_9SPHN</name>
<evidence type="ECO:0000256" key="1">
    <source>
        <dbReference type="SAM" id="MobiDB-lite"/>
    </source>
</evidence>
<comment type="caution">
    <text evidence="3">The sequence shown here is derived from an EMBL/GenBank/DDBJ whole genome shotgun (WGS) entry which is preliminary data.</text>
</comment>
<proteinExistence type="predicted"/>
<keyword evidence="2" id="KW-1133">Transmembrane helix</keyword>
<feature type="compositionally biased region" description="Low complexity" evidence="1">
    <location>
        <begin position="101"/>
        <end position="117"/>
    </location>
</feature>
<organism evidence="3 4">
    <name type="scientific">Sphingomonas melonis</name>
    <dbReference type="NCBI Taxonomy" id="152682"/>
    <lineage>
        <taxon>Bacteria</taxon>
        <taxon>Pseudomonadati</taxon>
        <taxon>Pseudomonadota</taxon>
        <taxon>Alphaproteobacteria</taxon>
        <taxon>Sphingomonadales</taxon>
        <taxon>Sphingomonadaceae</taxon>
        <taxon>Sphingomonas</taxon>
    </lineage>
</organism>
<evidence type="ECO:0000313" key="4">
    <source>
        <dbReference type="Proteomes" id="UP000517753"/>
    </source>
</evidence>
<feature type="region of interest" description="Disordered" evidence="1">
    <location>
        <begin position="90"/>
        <end position="121"/>
    </location>
</feature>
<reference evidence="3 4" key="1">
    <citation type="submission" date="2020-07" db="EMBL/GenBank/DDBJ databases">
        <authorList>
            <person name="Partida-Martinez L."/>
            <person name="Huntemann M."/>
            <person name="Clum A."/>
            <person name="Wang J."/>
            <person name="Palaniappan K."/>
            <person name="Ritter S."/>
            <person name="Chen I.-M."/>
            <person name="Stamatis D."/>
            <person name="Reddy T."/>
            <person name="O'Malley R."/>
            <person name="Daum C."/>
            <person name="Shapiro N."/>
            <person name="Ivanova N."/>
            <person name="Kyrpides N."/>
            <person name="Woyke T."/>
        </authorList>
    </citation>
    <scope>NUCLEOTIDE SEQUENCE [LARGE SCALE GENOMIC DNA]</scope>
    <source>
        <strain evidence="3 4">AS2.3</strain>
    </source>
</reference>
<evidence type="ECO:0000313" key="3">
    <source>
        <dbReference type="EMBL" id="NYD90743.1"/>
    </source>
</evidence>
<reference evidence="3 4" key="2">
    <citation type="submission" date="2020-08" db="EMBL/GenBank/DDBJ databases">
        <title>The Agave Microbiome: Exploring the role of microbial communities in plant adaptations to desert environments.</title>
        <authorList>
            <person name="Partida-Martinez L.P."/>
        </authorList>
    </citation>
    <scope>NUCLEOTIDE SEQUENCE [LARGE SCALE GENOMIC DNA]</scope>
    <source>
        <strain evidence="3 4">AS2.3</strain>
    </source>
</reference>
<keyword evidence="2" id="KW-0472">Membrane</keyword>
<feature type="transmembrane region" description="Helical" evidence="2">
    <location>
        <begin position="53"/>
        <end position="72"/>
    </location>
</feature>
<dbReference type="RefSeq" id="WP_179509178.1">
    <property type="nucleotide sequence ID" value="NZ_JACCBY010000003.1"/>
</dbReference>
<accession>A0A7Y9FNX0</accession>
<dbReference type="EMBL" id="JACCBY010000003">
    <property type="protein sequence ID" value="NYD90743.1"/>
    <property type="molecule type" value="Genomic_DNA"/>
</dbReference>
<dbReference type="AlphaFoldDB" id="A0A7Y9FNX0"/>
<keyword evidence="4" id="KW-1185">Reference proteome</keyword>
<evidence type="ECO:0000256" key="2">
    <source>
        <dbReference type="SAM" id="Phobius"/>
    </source>
</evidence>
<sequence>MPASGPHASQPTPKIKGVADDMAAIFGPALRREPAALPVPVRTERRRRKRGPWLALLGAGGVVTMLAAGVIGGNSAMEAPATAPATRVAAKRVKAPPRPAPAAAQPAEPVQLAAATPTQPPLPPAVAEGLVSAPAPHADVPYAEEVAAVPQRSAPPRVERPAPAPDRRAAITTVSSQRAACYDEASCLAPQLRTAERSVAVAYDRATQAQVRAGTLRDYRDEWLRARRVALKRPREALRIYSMIASDLRVFAEDAPEDERVALR</sequence>
<keyword evidence="2" id="KW-0812">Transmembrane</keyword>
<dbReference type="Proteomes" id="UP000517753">
    <property type="component" value="Unassembled WGS sequence"/>
</dbReference>
<gene>
    <name evidence="3" type="ORF">HD841_002540</name>
</gene>
<protein>
    <submittedName>
        <fullName evidence="3">Uncharacterized protein</fullName>
    </submittedName>
</protein>